<dbReference type="AlphaFoldDB" id="A0A918QZS5"/>
<sequence length="112" mass="12128">MHIMEPEKTYKRLKQSPATHLLYLSLTPINFYTTSTDSNGFTTNTSSTPIGLVLGPALAGGNMIAASSANKKFKSELLDNKIYGSVIKKGETKFGLIGIQSDGFESLQLNVK</sequence>
<name>A0A918QZS5_9FLAO</name>
<comment type="caution">
    <text evidence="1">The sequence shown here is derived from an EMBL/GenBank/DDBJ whole genome shotgun (WGS) entry which is preliminary data.</text>
</comment>
<dbReference type="Proteomes" id="UP000636004">
    <property type="component" value="Unassembled WGS sequence"/>
</dbReference>
<dbReference type="EMBL" id="BMWZ01000004">
    <property type="protein sequence ID" value="GGZ80559.1"/>
    <property type="molecule type" value="Genomic_DNA"/>
</dbReference>
<reference evidence="1" key="1">
    <citation type="journal article" date="2014" name="Int. J. Syst. Evol. Microbiol.">
        <title>Complete genome sequence of Corynebacterium casei LMG S-19264T (=DSM 44701T), isolated from a smear-ripened cheese.</title>
        <authorList>
            <consortium name="US DOE Joint Genome Institute (JGI-PGF)"/>
            <person name="Walter F."/>
            <person name="Albersmeier A."/>
            <person name="Kalinowski J."/>
            <person name="Ruckert C."/>
        </authorList>
    </citation>
    <scope>NUCLEOTIDE SEQUENCE</scope>
    <source>
        <strain evidence="1">KCTC 12710</strain>
    </source>
</reference>
<organism evidence="1 2">
    <name type="scientific">Algibacter mikhailovii</name>
    <dbReference type="NCBI Taxonomy" id="425498"/>
    <lineage>
        <taxon>Bacteria</taxon>
        <taxon>Pseudomonadati</taxon>
        <taxon>Bacteroidota</taxon>
        <taxon>Flavobacteriia</taxon>
        <taxon>Flavobacteriales</taxon>
        <taxon>Flavobacteriaceae</taxon>
        <taxon>Algibacter</taxon>
    </lineage>
</organism>
<accession>A0A918QZS5</accession>
<reference evidence="1" key="2">
    <citation type="submission" date="2020-09" db="EMBL/GenBank/DDBJ databases">
        <authorList>
            <person name="Sun Q."/>
            <person name="Kim S."/>
        </authorList>
    </citation>
    <scope>NUCLEOTIDE SEQUENCE</scope>
    <source>
        <strain evidence="1">KCTC 12710</strain>
    </source>
</reference>
<protein>
    <submittedName>
        <fullName evidence="1">Uncharacterized protein</fullName>
    </submittedName>
</protein>
<evidence type="ECO:0000313" key="1">
    <source>
        <dbReference type="EMBL" id="GGZ80559.1"/>
    </source>
</evidence>
<gene>
    <name evidence="1" type="ORF">GCM10007028_17390</name>
</gene>
<proteinExistence type="predicted"/>
<keyword evidence="2" id="KW-1185">Reference proteome</keyword>
<evidence type="ECO:0000313" key="2">
    <source>
        <dbReference type="Proteomes" id="UP000636004"/>
    </source>
</evidence>